<evidence type="ECO:0000313" key="3">
    <source>
        <dbReference type="Proteomes" id="UP000486351"/>
    </source>
</evidence>
<feature type="signal peptide" evidence="1">
    <location>
        <begin position="1"/>
        <end position="16"/>
    </location>
</feature>
<reference evidence="2 3" key="1">
    <citation type="submission" date="2018-09" db="EMBL/GenBank/DDBJ databases">
        <title>Genomic investigation of the strawberry pathogen Phytophthora fragariae indicates pathogenicity is determined by transcriptional variation in three key races.</title>
        <authorList>
            <person name="Adams T.M."/>
            <person name="Armitage A.D."/>
            <person name="Sobczyk M.K."/>
            <person name="Bates H.J."/>
            <person name="Dunwell J.M."/>
            <person name="Nellist C.F."/>
            <person name="Harrison R.J."/>
        </authorList>
    </citation>
    <scope>NUCLEOTIDE SEQUENCE [LARGE SCALE GENOMIC DNA]</scope>
    <source>
        <strain evidence="2 3">NOV-77</strain>
    </source>
</reference>
<keyword evidence="1" id="KW-0732">Signal</keyword>
<name>A0A6G0QG49_9STRA</name>
<feature type="chain" id="PRO_5026124889" evidence="1">
    <location>
        <begin position="17"/>
        <end position="130"/>
    </location>
</feature>
<dbReference type="AlphaFoldDB" id="A0A6G0QG49"/>
<dbReference type="Proteomes" id="UP000486351">
    <property type="component" value="Unassembled WGS sequence"/>
</dbReference>
<organism evidence="2 3">
    <name type="scientific">Phytophthora fragariae</name>
    <dbReference type="NCBI Taxonomy" id="53985"/>
    <lineage>
        <taxon>Eukaryota</taxon>
        <taxon>Sar</taxon>
        <taxon>Stramenopiles</taxon>
        <taxon>Oomycota</taxon>
        <taxon>Peronosporomycetes</taxon>
        <taxon>Peronosporales</taxon>
        <taxon>Peronosporaceae</taxon>
        <taxon>Phytophthora</taxon>
    </lineage>
</organism>
<evidence type="ECO:0000313" key="2">
    <source>
        <dbReference type="EMBL" id="KAE9285082.1"/>
    </source>
</evidence>
<sequence>MFPLLLLKTLAKSTAGWVSPLVPLSTIRLLAVMISRDDEGRSGYWPSRMPARSRCSCYCIARPVAVPDVMMLAESNAGQISLIGLLPPLAPWWLLDVMTSRTMKMLVESNTGQISLLEQRALLVPWLCWT</sequence>
<protein>
    <submittedName>
        <fullName evidence="2">Uncharacterized protein</fullName>
    </submittedName>
</protein>
<dbReference type="EMBL" id="QXFY01003446">
    <property type="protein sequence ID" value="KAE9285082.1"/>
    <property type="molecule type" value="Genomic_DNA"/>
</dbReference>
<gene>
    <name evidence="2" type="ORF">PF008_g27006</name>
</gene>
<comment type="caution">
    <text evidence="2">The sequence shown here is derived from an EMBL/GenBank/DDBJ whole genome shotgun (WGS) entry which is preliminary data.</text>
</comment>
<accession>A0A6G0QG49</accession>
<evidence type="ECO:0000256" key="1">
    <source>
        <dbReference type="SAM" id="SignalP"/>
    </source>
</evidence>
<proteinExistence type="predicted"/>